<feature type="repeat" description="Filamin" evidence="3">
    <location>
        <begin position="513"/>
        <end position="592"/>
    </location>
</feature>
<accession>A0A3M7SAB1</accession>
<evidence type="ECO:0000256" key="1">
    <source>
        <dbReference type="ARBA" id="ARBA00009238"/>
    </source>
</evidence>
<feature type="repeat" description="Filamin" evidence="3">
    <location>
        <begin position="336"/>
        <end position="412"/>
    </location>
</feature>
<gene>
    <name evidence="4" type="ORF">BpHYR1_046776</name>
</gene>
<evidence type="ECO:0000313" key="4">
    <source>
        <dbReference type="EMBL" id="RNA32756.1"/>
    </source>
</evidence>
<feature type="repeat" description="Filamin" evidence="3">
    <location>
        <begin position="963"/>
        <end position="1058"/>
    </location>
</feature>
<name>A0A3M7SAB1_BRAPC</name>
<feature type="repeat" description="Filamin" evidence="3">
    <location>
        <begin position="590"/>
        <end position="684"/>
    </location>
</feature>
<dbReference type="STRING" id="10195.A0A3M7SAB1"/>
<evidence type="ECO:0000313" key="5">
    <source>
        <dbReference type="Proteomes" id="UP000276133"/>
    </source>
</evidence>
<sequence>MRNSGIENFSENYYITYSHNQVNEPSSSMSAKNNISRLPPEPLIERSPIDFSVVVDTSQLTVDFSKCKSVLNNQPTSFTIDTKENGGPNDIRVAITSPSGHHIQPKIINTQTNLSRIEYTPTEIGEYYIDIYFANQLVKGSPFKCNVFDPSKIKMIPSFSGFVDQLVKFEVDASQAGTGQLEIAVENGRIPCTFSNQGNLRFIPCFTPREPGKHEISVKFNNNDVPGSPFFCNIVDLSRLSIPSINQPYSVYKTNVIEINSSDLNNNDITLKLTSPSGSQVPISRSITPYNTLKITFQPVEIGNHRLEVTYDGVPINGSPFEIKVYDASKIVVSEVKGTEVNKPCEFNIDAGNAGEGQLEIAINDGLIKNQVKQIRPGQYTVSFLPTKQDTYIIDVRFNDEPVPECPKRIFVRDFNSARLSTQIEESQIVGEQAWFNLSGVYDTSDLVVKIKSPSGQEYVPKIQKINQDECRVEWIAYELGSYNLTASYHDNIVKGTPVKIKTFDPKRVQVYNINDGLVFKSNVFCVDASQAGEGSLEIGISCNGQYIPNQVKPIGNSKFEVHFMPQEAVIHYANISFNSIPVKNSPFAIKIIDTNLVIAQGKGLNSAAVNSPSSFEILTGNAGGGSLRATITGPKGENIPLKLIQQSNGDYTCEFTPYSIGSHRVDVLYSNQPISGSPFFLKVFDPQSVEITNLPSELNIEATNLIEVDLTKAGSVNFDVKVTSPTGLDVPVNIEGQGLKQIIFTPKEYGSYRVSMLIDGQNLIGTPLYLNCTDAVLPNAHGDGLLHGIEDKPAYFFVDSQGLKGNLEVNIEGPQHFTKNVIERQLDGSYMVKYTPVEVGKFKIFIKWNGKEINGSPFVSYVLNPEKVKIVGGWQSILDHNNCLNLKQYEEKNINFDTTEAGPGTLTCSIFAPGNTKLPLKLTNQGALYTLNFSALYEGEYKIHLLWDNQALPNTPLTARTAQLSDLNRVEVTGYGIHEAKINQETDFVIDGSRAGDLHGLPEIRFTGTRCDIDVRLQQIGHNVYRCSYIAQIPGAYLLSIKWNERQIGDSPYKVNVGMNSDPSKVIVSGEGIKMGVIGQDIKALIDTRRAGPGELTAHCMGPQKVAFCEFFDHKDGTFTLFVKPQESGKHVLQIKYNDEHVPGSPFLIKIAGPPDSNKVKVFGPGICYGVLNKFKSKFVCETKGAGAGQLTVRIRGPKGAFRVEMQRESQKDRTIYCKFDPTEAGDYQVNVKWSGQHVPGSPFNVHIFNTEEELEQFLRSHPEAAYSIQQQQMQNQLIS</sequence>
<dbReference type="InterPro" id="IPR014756">
    <property type="entry name" value="Ig_E-set"/>
</dbReference>
<dbReference type="Gene3D" id="2.60.40.10">
    <property type="entry name" value="Immunoglobulins"/>
    <property type="match status" value="13"/>
</dbReference>
<dbReference type="PANTHER" id="PTHR38537:SF16">
    <property type="entry name" value="CALPONIN-HOMOLOGY (CH) DOMAIN-CONTAINING PROTEIN"/>
    <property type="match status" value="1"/>
</dbReference>
<dbReference type="Pfam" id="PF00630">
    <property type="entry name" value="Filamin"/>
    <property type="match status" value="10"/>
</dbReference>
<dbReference type="InterPro" id="IPR013783">
    <property type="entry name" value="Ig-like_fold"/>
</dbReference>
<dbReference type="FunFam" id="2.60.40.10:FF:001145">
    <property type="entry name" value="Jitterbug, isoform I"/>
    <property type="match status" value="1"/>
</dbReference>
<dbReference type="InterPro" id="IPR044801">
    <property type="entry name" value="Filamin"/>
</dbReference>
<dbReference type="SUPFAM" id="SSF81296">
    <property type="entry name" value="E set domains"/>
    <property type="match status" value="13"/>
</dbReference>
<evidence type="ECO:0000256" key="3">
    <source>
        <dbReference type="PROSITE-ProRule" id="PRU00087"/>
    </source>
</evidence>
<protein>
    <submittedName>
        <fullName evidence="4">Filamin-A isoform X2</fullName>
    </submittedName>
</protein>
<feature type="repeat" description="Filamin" evidence="3">
    <location>
        <begin position="771"/>
        <end position="863"/>
    </location>
</feature>
<feature type="repeat" description="Filamin" evidence="3">
    <location>
        <begin position="161"/>
        <end position="234"/>
    </location>
</feature>
<dbReference type="SMART" id="SM00557">
    <property type="entry name" value="IG_FLMN"/>
    <property type="match status" value="12"/>
</dbReference>
<evidence type="ECO:0000256" key="2">
    <source>
        <dbReference type="ARBA" id="ARBA00022737"/>
    </source>
</evidence>
<feature type="repeat" description="Filamin" evidence="3">
    <location>
        <begin position="1059"/>
        <end position="1152"/>
    </location>
</feature>
<feature type="repeat" description="Filamin" evidence="3">
    <location>
        <begin position="232"/>
        <end position="325"/>
    </location>
</feature>
<dbReference type="InterPro" id="IPR001298">
    <property type="entry name" value="Filamin/ABP280_rpt"/>
</dbReference>
<feature type="repeat" description="Filamin" evidence="3">
    <location>
        <begin position="861"/>
        <end position="962"/>
    </location>
</feature>
<dbReference type="PROSITE" id="PS50194">
    <property type="entry name" value="FILAMIN_REPEAT"/>
    <property type="match status" value="13"/>
</dbReference>
<dbReference type="Proteomes" id="UP000276133">
    <property type="component" value="Unassembled WGS sequence"/>
</dbReference>
<comment type="similarity">
    <text evidence="1">Belongs to the filamin family.</text>
</comment>
<dbReference type="EMBL" id="REGN01001753">
    <property type="protein sequence ID" value="RNA32756.1"/>
    <property type="molecule type" value="Genomic_DNA"/>
</dbReference>
<keyword evidence="2" id="KW-0677">Repeat</keyword>
<reference evidence="4 5" key="1">
    <citation type="journal article" date="2018" name="Sci. Rep.">
        <title>Genomic signatures of local adaptation to the degree of environmental predictability in rotifers.</title>
        <authorList>
            <person name="Franch-Gras L."/>
            <person name="Hahn C."/>
            <person name="Garcia-Roger E.M."/>
            <person name="Carmona M.J."/>
            <person name="Serra M."/>
            <person name="Gomez A."/>
        </authorList>
    </citation>
    <scope>NUCLEOTIDE SEQUENCE [LARGE SCALE GENOMIC DNA]</scope>
    <source>
        <strain evidence="4">HYR1</strain>
    </source>
</reference>
<feature type="repeat" description="Filamin" evidence="3">
    <location>
        <begin position="52"/>
        <end position="147"/>
    </location>
</feature>
<comment type="caution">
    <text evidence="4">The sequence shown here is derived from an EMBL/GenBank/DDBJ whole genome shotgun (WGS) entry which is preliminary data.</text>
</comment>
<proteinExistence type="inferred from homology"/>
<feature type="repeat" description="Filamin" evidence="3">
    <location>
        <begin position="1153"/>
        <end position="1249"/>
    </location>
</feature>
<dbReference type="GO" id="GO:0051015">
    <property type="term" value="F:actin filament binding"/>
    <property type="evidence" value="ECO:0007669"/>
    <property type="project" value="InterPro"/>
</dbReference>
<feature type="repeat" description="Filamin" evidence="3">
    <location>
        <begin position="682"/>
        <end position="773"/>
    </location>
</feature>
<feature type="repeat" description="Filamin" evidence="3">
    <location>
        <begin position="424"/>
        <end position="503"/>
    </location>
</feature>
<dbReference type="OrthoDB" id="18740at2759"/>
<dbReference type="GO" id="GO:0030036">
    <property type="term" value="P:actin cytoskeleton organization"/>
    <property type="evidence" value="ECO:0007669"/>
    <property type="project" value="InterPro"/>
</dbReference>
<dbReference type="PANTHER" id="PTHR38537">
    <property type="entry name" value="JITTERBUG, ISOFORM N"/>
    <property type="match status" value="1"/>
</dbReference>
<dbReference type="InterPro" id="IPR017868">
    <property type="entry name" value="Filamin/ABP280_repeat-like"/>
</dbReference>
<organism evidence="4 5">
    <name type="scientific">Brachionus plicatilis</name>
    <name type="common">Marine rotifer</name>
    <name type="synonym">Brachionus muelleri</name>
    <dbReference type="NCBI Taxonomy" id="10195"/>
    <lineage>
        <taxon>Eukaryota</taxon>
        <taxon>Metazoa</taxon>
        <taxon>Spiralia</taxon>
        <taxon>Gnathifera</taxon>
        <taxon>Rotifera</taxon>
        <taxon>Eurotatoria</taxon>
        <taxon>Monogononta</taxon>
        <taxon>Pseudotrocha</taxon>
        <taxon>Ploima</taxon>
        <taxon>Brachionidae</taxon>
        <taxon>Brachionus</taxon>
    </lineage>
</organism>
<keyword evidence="5" id="KW-1185">Reference proteome</keyword>